<proteinExistence type="predicted"/>
<comment type="caution">
    <text evidence="1">The sequence shown here is derived from an EMBL/GenBank/DDBJ whole genome shotgun (WGS) entry which is preliminary data.</text>
</comment>
<accession>A0AAN7SG38</accession>
<evidence type="ECO:0000313" key="2">
    <source>
        <dbReference type="Proteomes" id="UP001333110"/>
    </source>
</evidence>
<dbReference type="AlphaFoldDB" id="A0AAN7SG38"/>
<keyword evidence="2" id="KW-1185">Reference proteome</keyword>
<reference evidence="1 2" key="1">
    <citation type="journal article" date="2023" name="J. Hered.">
        <title>Chromosome-level genome of the wood stork (Mycteria americana) provides insight into avian chromosome evolution.</title>
        <authorList>
            <person name="Flamio R. Jr."/>
            <person name="Ramstad K.M."/>
        </authorList>
    </citation>
    <scope>NUCLEOTIDE SEQUENCE [LARGE SCALE GENOMIC DNA]</scope>
    <source>
        <strain evidence="1">JAX WOST 10</strain>
    </source>
</reference>
<gene>
    <name evidence="1" type="ORF">QYF61_026022</name>
</gene>
<evidence type="ECO:0000313" key="1">
    <source>
        <dbReference type="EMBL" id="KAK4828361.1"/>
    </source>
</evidence>
<dbReference type="EMBL" id="JAUNZN010000002">
    <property type="protein sequence ID" value="KAK4828361.1"/>
    <property type="molecule type" value="Genomic_DNA"/>
</dbReference>
<organism evidence="1 2">
    <name type="scientific">Mycteria americana</name>
    <name type="common">Wood stork</name>
    <dbReference type="NCBI Taxonomy" id="33587"/>
    <lineage>
        <taxon>Eukaryota</taxon>
        <taxon>Metazoa</taxon>
        <taxon>Chordata</taxon>
        <taxon>Craniata</taxon>
        <taxon>Vertebrata</taxon>
        <taxon>Euteleostomi</taxon>
        <taxon>Archelosauria</taxon>
        <taxon>Archosauria</taxon>
        <taxon>Dinosauria</taxon>
        <taxon>Saurischia</taxon>
        <taxon>Theropoda</taxon>
        <taxon>Coelurosauria</taxon>
        <taxon>Aves</taxon>
        <taxon>Neognathae</taxon>
        <taxon>Neoaves</taxon>
        <taxon>Aequornithes</taxon>
        <taxon>Ciconiiformes</taxon>
        <taxon>Ciconiidae</taxon>
        <taxon>Mycteria</taxon>
    </lineage>
</organism>
<sequence length="255" mass="27884">MLGAGSGGRELRGWYLKPMEDHSGAGIHTAAHGGPQAGAGGQALKEAAAHGEPMLEQRFSEELQSMERIHPGGGEKVVKHWNRLPREVVESPSLEVFKRHVDMVLSDMLGMCLDPVYSSTLQKPFAGIMERMEQHGQVRHVLKWVLLLESGTLMGWRNEPTGISCNSKKGKAESCTWGGKTGTKLGELAGKQICRKGLGGPNGQPSDHEPAMCPCGNEGQWYPGLHKEECYQQVKGGDPFHSALVRPHLECWVQF</sequence>
<name>A0AAN7SG38_MYCAM</name>
<dbReference type="Proteomes" id="UP001333110">
    <property type="component" value="Unassembled WGS sequence"/>
</dbReference>
<protein>
    <submittedName>
        <fullName evidence="1">Uncharacterized protein</fullName>
    </submittedName>
</protein>